<dbReference type="GO" id="GO:0005102">
    <property type="term" value="F:signaling receptor binding"/>
    <property type="evidence" value="ECO:0007669"/>
    <property type="project" value="UniProtKB-ARBA"/>
</dbReference>
<evidence type="ECO:0000313" key="15">
    <source>
        <dbReference type="EMBL" id="GMS97743.1"/>
    </source>
</evidence>
<comment type="catalytic activity">
    <reaction evidence="1">
        <text>a beta-D-glucosyl-(1&lt;-&gt;1')-N-acylsphing-4-enine + H2O = an N-acylsphing-4-enine + D-glucose</text>
        <dbReference type="Rhea" id="RHEA:13269"/>
        <dbReference type="ChEBI" id="CHEBI:4167"/>
        <dbReference type="ChEBI" id="CHEBI:15377"/>
        <dbReference type="ChEBI" id="CHEBI:22801"/>
        <dbReference type="ChEBI" id="CHEBI:52639"/>
        <dbReference type="EC" id="3.2.1.45"/>
    </reaction>
    <physiologicalReaction direction="left-to-right" evidence="1">
        <dbReference type="Rhea" id="RHEA:13270"/>
    </physiologicalReaction>
</comment>
<evidence type="ECO:0000313" key="16">
    <source>
        <dbReference type="Proteomes" id="UP001432027"/>
    </source>
</evidence>
<evidence type="ECO:0000256" key="11">
    <source>
        <dbReference type="ARBA" id="ARBA00051345"/>
    </source>
</evidence>
<comment type="catalytic activity">
    <reaction evidence="10">
        <text>a beta-D-glucosylceramide + H2O = an N-acyl-sphingoid base + D-glucose</text>
        <dbReference type="Rhea" id="RHEA:81447"/>
        <dbReference type="ChEBI" id="CHEBI:4167"/>
        <dbReference type="ChEBI" id="CHEBI:15377"/>
        <dbReference type="ChEBI" id="CHEBI:83264"/>
        <dbReference type="ChEBI" id="CHEBI:83273"/>
    </reaction>
    <physiologicalReaction direction="left-to-right" evidence="10">
        <dbReference type="Rhea" id="RHEA:81448"/>
    </physiologicalReaction>
</comment>
<dbReference type="EC" id="3.2.1.45" evidence="5 12"/>
<dbReference type="InterPro" id="IPR017853">
    <property type="entry name" value="GH"/>
</dbReference>
<dbReference type="Proteomes" id="UP001432027">
    <property type="component" value="Unassembled WGS sequence"/>
</dbReference>
<dbReference type="Pfam" id="PF17189">
    <property type="entry name" value="Glyco_hydro_30C"/>
    <property type="match status" value="1"/>
</dbReference>
<dbReference type="GO" id="GO:0016241">
    <property type="term" value="P:regulation of macroautophagy"/>
    <property type="evidence" value="ECO:0007669"/>
    <property type="project" value="UniProtKB-ARBA"/>
</dbReference>
<evidence type="ECO:0000256" key="1">
    <source>
        <dbReference type="ARBA" id="ARBA00001013"/>
    </source>
</evidence>
<dbReference type="GO" id="GO:0008202">
    <property type="term" value="P:steroid metabolic process"/>
    <property type="evidence" value="ECO:0007669"/>
    <property type="project" value="UniProtKB-ARBA"/>
</dbReference>
<evidence type="ECO:0000256" key="6">
    <source>
        <dbReference type="ARBA" id="ARBA00022729"/>
    </source>
</evidence>
<keyword evidence="16" id="KW-1185">Reference proteome</keyword>
<evidence type="ECO:0000256" key="10">
    <source>
        <dbReference type="ARBA" id="ARBA00050474"/>
    </source>
</evidence>
<dbReference type="Pfam" id="PF02055">
    <property type="entry name" value="Glyco_hydro_30"/>
    <property type="match status" value="1"/>
</dbReference>
<dbReference type="AlphaFoldDB" id="A0AAV5TUQ8"/>
<dbReference type="GO" id="GO:0006680">
    <property type="term" value="P:glucosylceramide catabolic process"/>
    <property type="evidence" value="ECO:0007669"/>
    <property type="project" value="UniProtKB-ARBA"/>
</dbReference>
<dbReference type="GO" id="GO:0005774">
    <property type="term" value="C:vacuolar membrane"/>
    <property type="evidence" value="ECO:0007669"/>
    <property type="project" value="UniProtKB-ARBA"/>
</dbReference>
<keyword evidence="12" id="KW-0326">Glycosidase</keyword>
<dbReference type="SUPFAM" id="SSF51011">
    <property type="entry name" value="Glycosyl hydrolase domain"/>
    <property type="match status" value="1"/>
</dbReference>
<dbReference type="GO" id="GO:0042391">
    <property type="term" value="P:regulation of membrane potential"/>
    <property type="evidence" value="ECO:0007669"/>
    <property type="project" value="UniProtKB-ARBA"/>
</dbReference>
<keyword evidence="8 12" id="KW-0746">Sphingolipid metabolism</keyword>
<comment type="similarity">
    <text evidence="4 12">Belongs to the glycosyl hydrolase 30 family.</text>
</comment>
<sequence length="491" mass="54595">DCIQRTFTDGIVCVCNATHCDDIEPLGSIPLGNAAIYCTDEKGARMDRVIRRQSPQPDGLVVELDPSTVYQEIIGFGAAFTDSTGINIRSLPKDAQDKVMKQYFGPTGTEYTTGRVPIASTDFSYNAYSYDDVDGDFDLAHFALPHEDFDYKIPYIKQAIELQKSLGGLRLYASPWSSPGWMKTTGLMQGGGELCGAVDGPYYSTYANYFVKFFEAYLAEGIPFWAVTPQNEPTTGSDPDYAWQTLFFDAQTESAFVKNHLGPALKSSNASKDLLIIGLDDQRFMLPGWADVMFSDPVVSSYVAGIGVHWYEDEIFPVSALNTTHERHPDKFILATEASNGWLKAQGKGVRLGYFFRAERYALSIISDMNNWVAGWTDWNMALDMEGGFTWALNYVDAPIIVDGDEFYKQPMFYALAHFSKFLKPGAHRVKVDLPELPKEVFVLGAVMVDGKRYVTVLNKNDNEEVTISIKEKGIEGVYTTVSVPAHSIVT</sequence>
<organism evidence="15 16">
    <name type="scientific">Pristionchus entomophagus</name>
    <dbReference type="NCBI Taxonomy" id="358040"/>
    <lineage>
        <taxon>Eukaryota</taxon>
        <taxon>Metazoa</taxon>
        <taxon>Ecdysozoa</taxon>
        <taxon>Nematoda</taxon>
        <taxon>Chromadorea</taxon>
        <taxon>Rhabditida</taxon>
        <taxon>Rhabditina</taxon>
        <taxon>Diplogasteromorpha</taxon>
        <taxon>Diplogasteroidea</taxon>
        <taxon>Neodiplogasteridae</taxon>
        <taxon>Pristionchus</taxon>
    </lineage>
</organism>
<dbReference type="GO" id="GO:0016758">
    <property type="term" value="F:hexosyltransferase activity"/>
    <property type="evidence" value="ECO:0007669"/>
    <property type="project" value="UniProtKB-ARBA"/>
</dbReference>
<comment type="pathway">
    <text evidence="3">Sphingolipid metabolism.</text>
</comment>
<dbReference type="Gene3D" id="3.20.20.80">
    <property type="entry name" value="Glycosidases"/>
    <property type="match status" value="1"/>
</dbReference>
<keyword evidence="6" id="KW-0732">Signal</keyword>
<gene>
    <name evidence="15" type="ORF">PENTCL1PPCAC_19918</name>
</gene>
<dbReference type="EMBL" id="BTSX01000004">
    <property type="protein sequence ID" value="GMS97743.1"/>
    <property type="molecule type" value="Genomic_DNA"/>
</dbReference>
<dbReference type="GO" id="GO:0006914">
    <property type="term" value="P:autophagy"/>
    <property type="evidence" value="ECO:0007669"/>
    <property type="project" value="UniProtKB-ARBA"/>
</dbReference>
<dbReference type="GO" id="GO:0004348">
    <property type="term" value="F:glucosylceramidase activity"/>
    <property type="evidence" value="ECO:0007669"/>
    <property type="project" value="UniProtKB-EC"/>
</dbReference>
<name>A0AAV5TUQ8_9BILA</name>
<dbReference type="PANTHER" id="PTHR11069">
    <property type="entry name" value="GLUCOSYLCERAMIDASE"/>
    <property type="match status" value="1"/>
</dbReference>
<evidence type="ECO:0000259" key="13">
    <source>
        <dbReference type="Pfam" id="PF02055"/>
    </source>
</evidence>
<comment type="pathway">
    <text evidence="2">Lipid metabolism; sphingolipid metabolism.</text>
</comment>
<feature type="non-terminal residue" evidence="15">
    <location>
        <position position="491"/>
    </location>
</feature>
<evidence type="ECO:0000259" key="14">
    <source>
        <dbReference type="Pfam" id="PF17189"/>
    </source>
</evidence>
<dbReference type="GO" id="GO:0006066">
    <property type="term" value="P:alcohol metabolic process"/>
    <property type="evidence" value="ECO:0007669"/>
    <property type="project" value="UniProtKB-ARBA"/>
</dbReference>
<comment type="caution">
    <text evidence="15">The sequence shown here is derived from an EMBL/GenBank/DDBJ whole genome shotgun (WGS) entry which is preliminary data.</text>
</comment>
<dbReference type="GO" id="GO:0051246">
    <property type="term" value="P:regulation of protein metabolic process"/>
    <property type="evidence" value="ECO:0007669"/>
    <property type="project" value="UniProtKB-ARBA"/>
</dbReference>
<feature type="domain" description="Glycosyl hydrolase family 30 TIM-barrel" evidence="13">
    <location>
        <begin position="73"/>
        <end position="423"/>
    </location>
</feature>
<protein>
    <recommendedName>
        <fullName evidence="5 12">Glucosylceramidase</fullName>
        <ecNumber evidence="5 12">3.2.1.45</ecNumber>
    </recommendedName>
</protein>
<dbReference type="SUPFAM" id="SSF51445">
    <property type="entry name" value="(Trans)glycosidases"/>
    <property type="match status" value="1"/>
</dbReference>
<dbReference type="GO" id="GO:0030163">
    <property type="term" value="P:protein catabolic process"/>
    <property type="evidence" value="ECO:0007669"/>
    <property type="project" value="UniProtKB-ARBA"/>
</dbReference>
<dbReference type="FunFam" id="3.20.20.80:FF:000030">
    <property type="entry name" value="Lysosomal acid glucosylceramidase"/>
    <property type="match status" value="1"/>
</dbReference>
<feature type="domain" description="Glycosyl hydrolase family 30 beta sandwich" evidence="14">
    <location>
        <begin position="426"/>
        <end position="491"/>
    </location>
</feature>
<feature type="non-terminal residue" evidence="15">
    <location>
        <position position="1"/>
    </location>
</feature>
<evidence type="ECO:0000256" key="12">
    <source>
        <dbReference type="RuleBase" id="RU361188"/>
    </source>
</evidence>
<dbReference type="GO" id="GO:0005764">
    <property type="term" value="C:lysosome"/>
    <property type="evidence" value="ECO:0007669"/>
    <property type="project" value="UniProtKB-ARBA"/>
</dbReference>
<evidence type="ECO:0000256" key="4">
    <source>
        <dbReference type="ARBA" id="ARBA00005382"/>
    </source>
</evidence>
<proteinExistence type="inferred from homology"/>
<comment type="catalytic activity">
    <reaction evidence="11">
        <text>an N-acyl-1-beta-D-glucosyl-15-methylhexadecasphing-4-enine + H2O = an N-acyl-15-methylhexadecasphing-4-enine + D-glucose</text>
        <dbReference type="Rhea" id="RHEA:34755"/>
        <dbReference type="ChEBI" id="CHEBI:4167"/>
        <dbReference type="ChEBI" id="CHEBI:15377"/>
        <dbReference type="ChEBI" id="CHEBI:70815"/>
        <dbReference type="ChEBI" id="CHEBI:70846"/>
    </reaction>
    <physiologicalReaction direction="left-to-right" evidence="11">
        <dbReference type="Rhea" id="RHEA:34756"/>
    </physiologicalReaction>
</comment>
<dbReference type="GO" id="GO:0007040">
    <property type="term" value="P:lysosome organization"/>
    <property type="evidence" value="ECO:0007669"/>
    <property type="project" value="UniProtKB-ARBA"/>
</dbReference>
<evidence type="ECO:0000256" key="2">
    <source>
        <dbReference type="ARBA" id="ARBA00004760"/>
    </source>
</evidence>
<evidence type="ECO:0000256" key="7">
    <source>
        <dbReference type="ARBA" id="ARBA00022801"/>
    </source>
</evidence>
<dbReference type="InterPro" id="IPR033453">
    <property type="entry name" value="Glyco_hydro_30_TIM-barrel"/>
</dbReference>
<keyword evidence="7 12" id="KW-0378">Hydrolase</keyword>
<evidence type="ECO:0000256" key="5">
    <source>
        <dbReference type="ARBA" id="ARBA00012658"/>
    </source>
</evidence>
<dbReference type="PRINTS" id="PR00843">
    <property type="entry name" value="GLHYDRLASE30"/>
</dbReference>
<dbReference type="GO" id="GO:0032006">
    <property type="term" value="P:regulation of TOR signaling"/>
    <property type="evidence" value="ECO:0007669"/>
    <property type="project" value="UniProtKB-ARBA"/>
</dbReference>
<dbReference type="InterPro" id="IPR001139">
    <property type="entry name" value="Glyco_hydro_30"/>
</dbReference>
<accession>A0AAV5TUQ8</accession>
<evidence type="ECO:0000256" key="8">
    <source>
        <dbReference type="ARBA" id="ARBA00022919"/>
    </source>
</evidence>
<dbReference type="PANTHER" id="PTHR11069:SF23">
    <property type="entry name" value="LYSOSOMAL ACID GLUCOSYLCERAMIDASE"/>
    <property type="match status" value="1"/>
</dbReference>
<dbReference type="InterPro" id="IPR033452">
    <property type="entry name" value="GH30_C"/>
</dbReference>
<reference evidence="15" key="1">
    <citation type="submission" date="2023-10" db="EMBL/GenBank/DDBJ databases">
        <title>Genome assembly of Pristionchus species.</title>
        <authorList>
            <person name="Yoshida K."/>
            <person name="Sommer R.J."/>
        </authorList>
    </citation>
    <scope>NUCLEOTIDE SEQUENCE</scope>
    <source>
        <strain evidence="15">RS0144</strain>
    </source>
</reference>
<evidence type="ECO:0000256" key="9">
    <source>
        <dbReference type="ARBA" id="ARBA00023098"/>
    </source>
</evidence>
<dbReference type="GO" id="GO:0010605">
    <property type="term" value="P:negative regulation of macromolecule metabolic process"/>
    <property type="evidence" value="ECO:0007669"/>
    <property type="project" value="UniProtKB-ARBA"/>
</dbReference>
<keyword evidence="9 12" id="KW-0443">Lipid metabolism</keyword>
<evidence type="ECO:0000256" key="3">
    <source>
        <dbReference type="ARBA" id="ARBA00004991"/>
    </source>
</evidence>